<evidence type="ECO:0000313" key="2">
    <source>
        <dbReference type="EMBL" id="NXH20529.1"/>
    </source>
</evidence>
<dbReference type="InterPro" id="IPR058952">
    <property type="entry name" value="Ig_CFAP47"/>
</dbReference>
<gene>
    <name evidence="2" type="primary">Cfap47_5</name>
    <name evidence="2" type="ORF">BUCCAP_R00719</name>
</gene>
<comment type="caution">
    <text evidence="2">The sequence shown here is derived from an EMBL/GenBank/DDBJ whole genome shotgun (WGS) entry which is preliminary data.</text>
</comment>
<dbReference type="Pfam" id="PF26579">
    <property type="entry name" value="Ig_CFAP47"/>
    <property type="match status" value="1"/>
</dbReference>
<dbReference type="GO" id="GO:0005929">
    <property type="term" value="C:cilium"/>
    <property type="evidence" value="ECO:0007669"/>
    <property type="project" value="TreeGrafter"/>
</dbReference>
<dbReference type="PANTHER" id="PTHR45912:SF3">
    <property type="entry name" value="CILIA- AND FLAGELLA-ASSOCIATED PROTEIN 47"/>
    <property type="match status" value="1"/>
</dbReference>
<dbReference type="GO" id="GO:0007288">
    <property type="term" value="P:sperm axoneme assembly"/>
    <property type="evidence" value="ECO:0007669"/>
    <property type="project" value="TreeGrafter"/>
</dbReference>
<reference evidence="2 3" key="1">
    <citation type="submission" date="2019-09" db="EMBL/GenBank/DDBJ databases">
        <title>Bird 10,000 Genomes (B10K) Project - Family phase.</title>
        <authorList>
            <person name="Zhang G."/>
        </authorList>
    </citation>
    <scope>NUCLEOTIDE SEQUENCE [LARGE SCALE GENOMIC DNA]</scope>
    <source>
        <strain evidence="2">B10K-DU-001-16</strain>
        <tissue evidence="2">Muscle</tissue>
    </source>
</reference>
<organism evidence="2 3">
    <name type="scientific">Bucco capensis</name>
    <name type="common">collared puffbird</name>
    <dbReference type="NCBI Taxonomy" id="135168"/>
    <lineage>
        <taxon>Eukaryota</taxon>
        <taxon>Metazoa</taxon>
        <taxon>Chordata</taxon>
        <taxon>Craniata</taxon>
        <taxon>Vertebrata</taxon>
        <taxon>Euteleostomi</taxon>
        <taxon>Archelosauria</taxon>
        <taxon>Archosauria</taxon>
        <taxon>Dinosauria</taxon>
        <taxon>Saurischia</taxon>
        <taxon>Theropoda</taxon>
        <taxon>Coelurosauria</taxon>
        <taxon>Aves</taxon>
        <taxon>Neognathae</taxon>
        <taxon>Neoaves</taxon>
        <taxon>Telluraves</taxon>
        <taxon>Coraciimorphae</taxon>
        <taxon>Piciformes</taxon>
        <taxon>Bucconidae</taxon>
        <taxon>Bucco</taxon>
    </lineage>
</organism>
<dbReference type="Proteomes" id="UP000534107">
    <property type="component" value="Unassembled WGS sequence"/>
</dbReference>
<feature type="domain" description="CFAP47-like immunoglobulin-like" evidence="1">
    <location>
        <begin position="78"/>
        <end position="206"/>
    </location>
</feature>
<evidence type="ECO:0000259" key="1">
    <source>
        <dbReference type="Pfam" id="PF26579"/>
    </source>
</evidence>
<dbReference type="EMBL" id="VWZO01018435">
    <property type="protein sequence ID" value="NXH20529.1"/>
    <property type="molecule type" value="Genomic_DNA"/>
</dbReference>
<accession>A0A7K9I3G9</accession>
<protein>
    <submittedName>
        <fullName evidence="2">CFA47 protein</fullName>
    </submittedName>
</protein>
<evidence type="ECO:0000313" key="3">
    <source>
        <dbReference type="Proteomes" id="UP000534107"/>
    </source>
</evidence>
<keyword evidence="3" id="KW-1185">Reference proteome</keyword>
<dbReference type="AlphaFoldDB" id="A0A7K9I3G9"/>
<dbReference type="PANTHER" id="PTHR45912">
    <property type="entry name" value="CILIA- AND FLAGELLA-ASSOCIATED PROTEIN 47"/>
    <property type="match status" value="1"/>
</dbReference>
<dbReference type="OrthoDB" id="10060824at2759"/>
<feature type="non-terminal residue" evidence="2">
    <location>
        <position position="236"/>
    </location>
</feature>
<proteinExistence type="predicted"/>
<sequence length="236" mass="26064">GIHLAAKGKLSIPVLFMAETMQKAEAVLVIRLRRENGENWHYEYSAELNKDLKSVVVGEDSQLQGILWIYPLCGIPEALQQKSVPAVLRCPARQRVERRVQVLLSASAPLPAIAKSQHEAQVTDGVSTTEEFLYELQYPSDEMKSQLDSVVGVDLAEREWDTASGTATLSFNVVFAPNKPMRSKATLRVQCTAGGVWSFPLLFIATKPKVEEVINIAALGLNKESLLAFKLTSQTR</sequence>
<feature type="non-terminal residue" evidence="2">
    <location>
        <position position="1"/>
    </location>
</feature>
<name>A0A7K9I3G9_9PICI</name>